<proteinExistence type="predicted"/>
<name>A0A839IL50_9GAMM</name>
<dbReference type="Proteomes" id="UP000565262">
    <property type="component" value="Unassembled WGS sequence"/>
</dbReference>
<accession>A0A839IL50</accession>
<dbReference type="EMBL" id="JACJFM010000001">
    <property type="protein sequence ID" value="MBB1485217.1"/>
    <property type="molecule type" value="Genomic_DNA"/>
</dbReference>
<comment type="caution">
    <text evidence="2">The sequence shown here is derived from an EMBL/GenBank/DDBJ whole genome shotgun (WGS) entry which is preliminary data.</text>
</comment>
<reference evidence="2 3" key="1">
    <citation type="submission" date="2020-08" db="EMBL/GenBank/DDBJ databases">
        <title>Oceanospirillum sp. nov. isolated from marine sediment.</title>
        <authorList>
            <person name="Ji X."/>
        </authorList>
    </citation>
    <scope>NUCLEOTIDE SEQUENCE [LARGE SCALE GENOMIC DNA]</scope>
    <source>
        <strain evidence="2 3">D5</strain>
    </source>
</reference>
<sequence length="278" mass="31821">MQIKVKPIGGHRYEIRLDKTRLVLDESDCREMRDALSHSIETFSRYPSADWEEARTEFQQLLPALEHLEKFTDNDLALLIREFDFVLLYRVCQNRPMTTLLKKLETALGRKEIDRLVVEGERLPLKPLWEVNLRMSALVRTIERMKDEGEIKPPPMPDLTRIQAAAKLSHAPEASFIRQVLNKLDGFPDKALMAVFRQTPPRELAKLWLIIEELPEGSMPARFNQLIPENTRDKLHPAKPSSITPADAKKTAQLIVDVVKNLQNKKPSTPPPSGPVLT</sequence>
<protein>
    <submittedName>
        <fullName evidence="2">Uncharacterized protein</fullName>
    </submittedName>
</protein>
<feature type="region of interest" description="Disordered" evidence="1">
    <location>
        <begin position="259"/>
        <end position="278"/>
    </location>
</feature>
<feature type="compositionally biased region" description="Pro residues" evidence="1">
    <location>
        <begin position="268"/>
        <end position="278"/>
    </location>
</feature>
<gene>
    <name evidence="2" type="ORF">H4O21_01100</name>
</gene>
<evidence type="ECO:0000313" key="2">
    <source>
        <dbReference type="EMBL" id="MBB1485217.1"/>
    </source>
</evidence>
<evidence type="ECO:0000313" key="3">
    <source>
        <dbReference type="Proteomes" id="UP000565262"/>
    </source>
</evidence>
<organism evidence="2 3">
    <name type="scientific">Oceanospirillum sediminis</name>
    <dbReference type="NCBI Taxonomy" id="2760088"/>
    <lineage>
        <taxon>Bacteria</taxon>
        <taxon>Pseudomonadati</taxon>
        <taxon>Pseudomonadota</taxon>
        <taxon>Gammaproteobacteria</taxon>
        <taxon>Oceanospirillales</taxon>
        <taxon>Oceanospirillaceae</taxon>
        <taxon>Oceanospirillum</taxon>
    </lineage>
</organism>
<keyword evidence="3" id="KW-1185">Reference proteome</keyword>
<dbReference type="AlphaFoldDB" id="A0A839IL50"/>
<evidence type="ECO:0000256" key="1">
    <source>
        <dbReference type="SAM" id="MobiDB-lite"/>
    </source>
</evidence>
<dbReference type="RefSeq" id="WP_182806989.1">
    <property type="nucleotide sequence ID" value="NZ_JACJFM010000001.1"/>
</dbReference>